<dbReference type="InterPro" id="IPR029050">
    <property type="entry name" value="Immunoprotect_excell_Ig-like"/>
</dbReference>
<dbReference type="KEGG" id="ppsc:EHS13_20190"/>
<name>A0A6B8RLZ6_9BACL</name>
<proteinExistence type="predicted"/>
<evidence type="ECO:0000259" key="3">
    <source>
        <dbReference type="Pfam" id="PF11611"/>
    </source>
</evidence>
<evidence type="ECO:0000256" key="1">
    <source>
        <dbReference type="ARBA" id="ARBA00022729"/>
    </source>
</evidence>
<dbReference type="PROSITE" id="PS51257">
    <property type="entry name" value="PROKAR_LIPOPROTEIN"/>
    <property type="match status" value="1"/>
</dbReference>
<accession>A0A6B8RLZ6</accession>
<feature type="chain" id="PRO_5025676860" evidence="2">
    <location>
        <begin position="22"/>
        <end position="202"/>
    </location>
</feature>
<dbReference type="InterPro" id="IPR029051">
    <property type="entry name" value="DUF4352"/>
</dbReference>
<dbReference type="RefSeq" id="WP_155702139.1">
    <property type="nucleotide sequence ID" value="NZ_CP034235.1"/>
</dbReference>
<keyword evidence="5" id="KW-1185">Reference proteome</keyword>
<gene>
    <name evidence="4" type="ORF">EHS13_20190</name>
</gene>
<feature type="signal peptide" evidence="2">
    <location>
        <begin position="1"/>
        <end position="21"/>
    </location>
</feature>
<sequence>MKKAYLLTLLFVIALAGCTEAKIEKVEKPAATQAAEVEKTAEASAAPATPDADKAEAQKAALAKMKEQQEADIAAKTFSIGDTVKFNDLEITLNGVRGNKGSDFDTPEEAMFIILDLTIENKGTDSAAISTLMSMALNDAESFKLDVALFTDVKGSLDGELAAGRKVRGEVAFDAPESAYYEFIYSEPFSKGQAIWKFGMKK</sequence>
<feature type="domain" description="DUF4352" evidence="3">
    <location>
        <begin position="79"/>
        <end position="192"/>
    </location>
</feature>
<keyword evidence="1 2" id="KW-0732">Signal</keyword>
<protein>
    <submittedName>
        <fullName evidence="4">DUF4352 domain-containing protein</fullName>
    </submittedName>
</protein>
<evidence type="ECO:0000256" key="2">
    <source>
        <dbReference type="SAM" id="SignalP"/>
    </source>
</evidence>
<dbReference type="AlphaFoldDB" id="A0A6B8RLZ6"/>
<evidence type="ECO:0000313" key="4">
    <source>
        <dbReference type="EMBL" id="QGQ97039.1"/>
    </source>
</evidence>
<organism evidence="4 5">
    <name type="scientific">Paenibacillus psychroresistens</name>
    <dbReference type="NCBI Taxonomy" id="1778678"/>
    <lineage>
        <taxon>Bacteria</taxon>
        <taxon>Bacillati</taxon>
        <taxon>Bacillota</taxon>
        <taxon>Bacilli</taxon>
        <taxon>Bacillales</taxon>
        <taxon>Paenibacillaceae</taxon>
        <taxon>Paenibacillus</taxon>
    </lineage>
</organism>
<dbReference type="Pfam" id="PF11611">
    <property type="entry name" value="DUF4352"/>
    <property type="match status" value="1"/>
</dbReference>
<reference evidence="5" key="1">
    <citation type="submission" date="2018-11" db="EMBL/GenBank/DDBJ databases">
        <title>Complete genome sequence of Paenibacillus sp. ML311-T8.</title>
        <authorList>
            <person name="Nam Y.-D."/>
            <person name="Kang J."/>
            <person name="Chung W.-H."/>
            <person name="Park Y.S."/>
        </authorList>
    </citation>
    <scope>NUCLEOTIDE SEQUENCE [LARGE SCALE GENOMIC DNA]</scope>
    <source>
        <strain evidence="5">ML311-T8</strain>
    </source>
</reference>
<dbReference type="OrthoDB" id="1795719at2"/>
<evidence type="ECO:0000313" key="5">
    <source>
        <dbReference type="Proteomes" id="UP000426246"/>
    </source>
</evidence>
<dbReference type="Proteomes" id="UP000426246">
    <property type="component" value="Chromosome"/>
</dbReference>
<dbReference type="EMBL" id="CP034235">
    <property type="protein sequence ID" value="QGQ97039.1"/>
    <property type="molecule type" value="Genomic_DNA"/>
</dbReference>
<dbReference type="Gene3D" id="2.60.40.1240">
    <property type="match status" value="1"/>
</dbReference>